<feature type="compositionally biased region" description="Low complexity" evidence="2">
    <location>
        <begin position="15"/>
        <end position="29"/>
    </location>
</feature>
<evidence type="ECO:0000313" key="4">
    <source>
        <dbReference type="Proteomes" id="UP000223913"/>
    </source>
</evidence>
<dbReference type="Proteomes" id="UP000223913">
    <property type="component" value="Unassembled WGS sequence"/>
</dbReference>
<dbReference type="OrthoDB" id="5432602at2"/>
<feature type="region of interest" description="Disordered" evidence="2">
    <location>
        <begin position="1"/>
        <end position="30"/>
    </location>
</feature>
<dbReference type="Pfam" id="PF04519">
    <property type="entry name" value="Bactofilin"/>
    <property type="match status" value="1"/>
</dbReference>
<comment type="caution">
    <text evidence="3">The sequence shown here is derived from an EMBL/GenBank/DDBJ whole genome shotgun (WGS) entry which is preliminary data.</text>
</comment>
<gene>
    <name evidence="3" type="ORF">CRP01_07605</name>
</gene>
<dbReference type="InterPro" id="IPR007607">
    <property type="entry name" value="BacA/B"/>
</dbReference>
<evidence type="ECO:0000313" key="3">
    <source>
        <dbReference type="EMBL" id="PHN07088.1"/>
    </source>
</evidence>
<accession>A0A2D0NFA4</accession>
<protein>
    <recommendedName>
        <fullName evidence="5">Polymer-forming cytoskeletal protein</fullName>
    </recommendedName>
</protein>
<feature type="region of interest" description="Disordered" evidence="2">
    <location>
        <begin position="137"/>
        <end position="156"/>
    </location>
</feature>
<evidence type="ECO:0000256" key="2">
    <source>
        <dbReference type="SAM" id="MobiDB-lite"/>
    </source>
</evidence>
<reference evidence="3 4" key="1">
    <citation type="submission" date="2017-10" db="EMBL/GenBank/DDBJ databases">
        <title>The draft genome sequence of Lewinella nigricans NBRC 102662.</title>
        <authorList>
            <person name="Wang K."/>
        </authorList>
    </citation>
    <scope>NUCLEOTIDE SEQUENCE [LARGE SCALE GENOMIC DNA]</scope>
    <source>
        <strain evidence="3 4">NBRC 102662</strain>
    </source>
</reference>
<dbReference type="PANTHER" id="PTHR35024">
    <property type="entry name" value="HYPOTHETICAL CYTOSOLIC PROTEIN"/>
    <property type="match status" value="1"/>
</dbReference>
<sequence>MFGNSSSNDKEATKSKSSSSSSSSGGSHSLNSLVQGTVVDGSVNSKNDFRVDGTIKGKLFCDAKVIIGPTGLVEGEIRCKNAMIEGKFEGILNVSEVLNIRESAKVSGDVTYNKLIVQSGALVSGNLNLVGEKRVNSNDQKAMNPSASKVGQPSKV</sequence>
<evidence type="ECO:0000256" key="1">
    <source>
        <dbReference type="ARBA" id="ARBA00044755"/>
    </source>
</evidence>
<keyword evidence="4" id="KW-1185">Reference proteome</keyword>
<dbReference type="EMBL" id="PDUD01000011">
    <property type="protein sequence ID" value="PHN07088.1"/>
    <property type="molecule type" value="Genomic_DNA"/>
</dbReference>
<name>A0A2D0NFA4_FLAN2</name>
<comment type="similarity">
    <text evidence="1">Belongs to the bactofilin family.</text>
</comment>
<organism evidence="3 4">
    <name type="scientific">Flavilitoribacter nigricans (strain ATCC 23147 / DSM 23189 / NBRC 102662 / NCIMB 1420 / SS-2)</name>
    <name type="common">Lewinella nigricans</name>
    <dbReference type="NCBI Taxonomy" id="1122177"/>
    <lineage>
        <taxon>Bacteria</taxon>
        <taxon>Pseudomonadati</taxon>
        <taxon>Bacteroidota</taxon>
        <taxon>Saprospiria</taxon>
        <taxon>Saprospirales</taxon>
        <taxon>Lewinellaceae</taxon>
        <taxon>Flavilitoribacter</taxon>
    </lineage>
</organism>
<proteinExistence type="inferred from homology"/>
<evidence type="ECO:0008006" key="5">
    <source>
        <dbReference type="Google" id="ProtNLM"/>
    </source>
</evidence>
<dbReference type="AlphaFoldDB" id="A0A2D0NFA4"/>
<dbReference type="PANTHER" id="PTHR35024:SF4">
    <property type="entry name" value="POLYMER-FORMING CYTOSKELETAL PROTEIN"/>
    <property type="match status" value="1"/>
</dbReference>